<dbReference type="Proteomes" id="UP000250235">
    <property type="component" value="Unassembled WGS sequence"/>
</dbReference>
<dbReference type="OrthoDB" id="185373at2759"/>
<dbReference type="Pfam" id="PF13041">
    <property type="entry name" value="PPR_2"/>
    <property type="match status" value="2"/>
</dbReference>
<dbReference type="PANTHER" id="PTHR47926">
    <property type="entry name" value="PENTATRICOPEPTIDE REPEAT-CONTAINING PROTEIN"/>
    <property type="match status" value="1"/>
</dbReference>
<feature type="repeat" description="PPR" evidence="2">
    <location>
        <begin position="246"/>
        <end position="280"/>
    </location>
</feature>
<dbReference type="FunFam" id="1.25.40.10:FF:000427">
    <property type="entry name" value="Pentatricopeptide repeat-containing protein chloroplastic"/>
    <property type="match status" value="1"/>
</dbReference>
<dbReference type="Gene3D" id="1.25.40.10">
    <property type="entry name" value="Tetratricopeptide repeat domain"/>
    <property type="match status" value="4"/>
</dbReference>
<dbReference type="EMBL" id="KQ995242">
    <property type="protein sequence ID" value="KZV47643.1"/>
    <property type="molecule type" value="Genomic_DNA"/>
</dbReference>
<feature type="repeat" description="PPR" evidence="2">
    <location>
        <begin position="73"/>
        <end position="108"/>
    </location>
</feature>
<proteinExistence type="predicted"/>
<reference evidence="3 4" key="1">
    <citation type="journal article" date="2015" name="Proc. Natl. Acad. Sci. U.S.A.">
        <title>The resurrection genome of Boea hygrometrica: A blueprint for survival of dehydration.</title>
        <authorList>
            <person name="Xiao L."/>
            <person name="Yang G."/>
            <person name="Zhang L."/>
            <person name="Yang X."/>
            <person name="Zhao S."/>
            <person name="Ji Z."/>
            <person name="Zhou Q."/>
            <person name="Hu M."/>
            <person name="Wang Y."/>
            <person name="Chen M."/>
            <person name="Xu Y."/>
            <person name="Jin H."/>
            <person name="Xiao X."/>
            <person name="Hu G."/>
            <person name="Bao F."/>
            <person name="Hu Y."/>
            <person name="Wan P."/>
            <person name="Li L."/>
            <person name="Deng X."/>
            <person name="Kuang T."/>
            <person name="Xiang C."/>
            <person name="Zhu J.K."/>
            <person name="Oliver M.J."/>
            <person name="He Y."/>
        </authorList>
    </citation>
    <scope>NUCLEOTIDE SEQUENCE [LARGE SCALE GENOMIC DNA]</scope>
    <source>
        <strain evidence="4">cv. XS01</strain>
    </source>
</reference>
<dbReference type="Pfam" id="PF20431">
    <property type="entry name" value="E_motif"/>
    <property type="match status" value="1"/>
</dbReference>
<evidence type="ECO:0000256" key="2">
    <source>
        <dbReference type="PROSITE-ProRule" id="PRU00708"/>
    </source>
</evidence>
<feature type="repeat" description="PPR" evidence="2">
    <location>
        <begin position="176"/>
        <end position="210"/>
    </location>
</feature>
<dbReference type="GO" id="GO:0003723">
    <property type="term" value="F:RNA binding"/>
    <property type="evidence" value="ECO:0007669"/>
    <property type="project" value="InterPro"/>
</dbReference>
<gene>
    <name evidence="3" type="ORF">F511_14429</name>
</gene>
<dbReference type="PANTHER" id="PTHR47926:SF501">
    <property type="entry name" value="DYW DOMAIN-CONTAINING PROTEIN"/>
    <property type="match status" value="1"/>
</dbReference>
<protein>
    <submittedName>
        <fullName evidence="3">Pentatricopeptide repeat-containing protein-like</fullName>
    </submittedName>
</protein>
<sequence>MYKRAAEQECLSLLQFCNSLPKLSQLHTFILKIGLRSNPLILTKFTAISSHLNAVDYAASFIFSPESEPHFYDSFLFNTVIKAYAETNSFKRTALCHYREMLFYGIGPNNYTYPFVLKACAGIGDLDLGKTIHGTVFKLGFTMDSHVLNSLIHMYCRCENGIYMAETLFDEMSKCDSVPWSAMIGGYVKWGMPNEAVKLFRRMQIARVRPDEITMVMVLSACADLGALELGRWVESYIDREKVRKGTELWNALIDMFAKCGDVDRASRLFRNMCESKRSVVSWTSIIVGMGMHGRGLEAVNFFEEMRSTAGLVPDDVTFIGLLSACSHSGLVDKGKKYFDSMVNESGITPRIEHYGCMVDLFSRLGLVKEAVEFVSKMPIDPNPVIWRTLVASCRATGELNLGERIAEELMINQPVHESTYILLSNLYAKTMDWEKKSNIRKAMGKKGIRKVPGSAMIELGGVIHEFVAGDKTHKEHLKIYEMAYEMERRLKSGGYGAATSDVLLNIDDEDNDGALNL</sequence>
<dbReference type="NCBIfam" id="TIGR00756">
    <property type="entry name" value="PPR"/>
    <property type="match status" value="4"/>
</dbReference>
<dbReference type="InterPro" id="IPR011990">
    <property type="entry name" value="TPR-like_helical_dom_sf"/>
</dbReference>
<keyword evidence="4" id="KW-1185">Reference proteome</keyword>
<dbReference type="InterPro" id="IPR046960">
    <property type="entry name" value="PPR_At4g14850-like_plant"/>
</dbReference>
<dbReference type="PROSITE" id="PS51375">
    <property type="entry name" value="PPR"/>
    <property type="match status" value="4"/>
</dbReference>
<accession>A0A2Z7CLL5</accession>
<dbReference type="InterPro" id="IPR002885">
    <property type="entry name" value="PPR_rpt"/>
</dbReference>
<feature type="repeat" description="PPR" evidence="2">
    <location>
        <begin position="315"/>
        <end position="350"/>
    </location>
</feature>
<dbReference type="AlphaFoldDB" id="A0A2Z7CLL5"/>
<keyword evidence="1" id="KW-0677">Repeat</keyword>
<name>A0A2Z7CLL5_9LAMI</name>
<dbReference type="InterPro" id="IPR046848">
    <property type="entry name" value="E_motif"/>
</dbReference>
<dbReference type="FunFam" id="1.25.40.10:FF:000242">
    <property type="entry name" value="Pentatricopeptide repeat-containing protein"/>
    <property type="match status" value="1"/>
</dbReference>
<organism evidence="3 4">
    <name type="scientific">Dorcoceras hygrometricum</name>
    <dbReference type="NCBI Taxonomy" id="472368"/>
    <lineage>
        <taxon>Eukaryota</taxon>
        <taxon>Viridiplantae</taxon>
        <taxon>Streptophyta</taxon>
        <taxon>Embryophyta</taxon>
        <taxon>Tracheophyta</taxon>
        <taxon>Spermatophyta</taxon>
        <taxon>Magnoliopsida</taxon>
        <taxon>eudicotyledons</taxon>
        <taxon>Gunneridae</taxon>
        <taxon>Pentapetalae</taxon>
        <taxon>asterids</taxon>
        <taxon>lamiids</taxon>
        <taxon>Lamiales</taxon>
        <taxon>Gesneriaceae</taxon>
        <taxon>Didymocarpoideae</taxon>
        <taxon>Trichosporeae</taxon>
        <taxon>Loxocarpinae</taxon>
        <taxon>Dorcoceras</taxon>
    </lineage>
</organism>
<evidence type="ECO:0000313" key="3">
    <source>
        <dbReference type="EMBL" id="KZV47643.1"/>
    </source>
</evidence>
<dbReference type="GO" id="GO:0009451">
    <property type="term" value="P:RNA modification"/>
    <property type="evidence" value="ECO:0007669"/>
    <property type="project" value="InterPro"/>
</dbReference>
<evidence type="ECO:0000313" key="4">
    <source>
        <dbReference type="Proteomes" id="UP000250235"/>
    </source>
</evidence>
<evidence type="ECO:0000256" key="1">
    <source>
        <dbReference type="ARBA" id="ARBA00022737"/>
    </source>
</evidence>
<dbReference type="Pfam" id="PF01535">
    <property type="entry name" value="PPR"/>
    <property type="match status" value="2"/>
</dbReference>